<dbReference type="GO" id="GO:0005886">
    <property type="term" value="C:plasma membrane"/>
    <property type="evidence" value="ECO:0007669"/>
    <property type="project" value="UniProtKB-SubCell"/>
</dbReference>
<feature type="transmembrane region" description="Helical" evidence="7">
    <location>
        <begin position="186"/>
        <end position="207"/>
    </location>
</feature>
<dbReference type="Proteomes" id="UP000515847">
    <property type="component" value="Chromosome"/>
</dbReference>
<keyword evidence="6 7" id="KW-0472">Membrane</keyword>
<evidence type="ECO:0000256" key="7">
    <source>
        <dbReference type="SAM" id="Phobius"/>
    </source>
</evidence>
<dbReference type="PANTHER" id="PTHR30252">
    <property type="entry name" value="INNER MEMBRANE PEPTIDE TRANSPORTER"/>
    <property type="match status" value="1"/>
</dbReference>
<dbReference type="KEGG" id="tfr:BR63_10665"/>
<comment type="similarity">
    <text evidence="2">Belongs to the peptide transporter carbon starvation (CstA) (TC 2.A.114) family.</text>
</comment>
<reference evidence="9 10" key="1">
    <citation type="journal article" date="2019" name="Front. Microbiol.">
        <title>Thermoanaerosceptrum fracticalcis gen. nov. sp. nov., a Novel Fumarate-Fermenting Microorganism From a Deep Fractured Carbonate Aquifer of the US Great Basin.</title>
        <authorList>
            <person name="Hamilton-Brehm S.D."/>
            <person name="Stewart L.E."/>
            <person name="Zavarin M."/>
            <person name="Caldwell M."/>
            <person name="Lawson P.A."/>
            <person name="Onstott T.C."/>
            <person name="Grzymski J."/>
            <person name="Neveux I."/>
            <person name="Lollar B.S."/>
            <person name="Russell C.E."/>
            <person name="Moser D.P."/>
        </authorList>
    </citation>
    <scope>NUCLEOTIDE SEQUENCE [LARGE SCALE GENOMIC DNA]</scope>
    <source>
        <strain evidence="9 10">DRI-13</strain>
    </source>
</reference>
<keyword evidence="4 7" id="KW-0812">Transmembrane</keyword>
<feature type="transmembrane region" description="Helical" evidence="7">
    <location>
        <begin position="80"/>
        <end position="104"/>
    </location>
</feature>
<evidence type="ECO:0000313" key="9">
    <source>
        <dbReference type="EMBL" id="QNB46727.1"/>
    </source>
</evidence>
<evidence type="ECO:0000313" key="10">
    <source>
        <dbReference type="Proteomes" id="UP000515847"/>
    </source>
</evidence>
<feature type="transmembrane region" description="Helical" evidence="7">
    <location>
        <begin position="157"/>
        <end position="179"/>
    </location>
</feature>
<dbReference type="InterPro" id="IPR051605">
    <property type="entry name" value="CstA"/>
</dbReference>
<feature type="domain" description="CstA N-terminal" evidence="8">
    <location>
        <begin position="3"/>
        <end position="151"/>
    </location>
</feature>
<feature type="transmembrane region" description="Helical" evidence="7">
    <location>
        <begin position="309"/>
        <end position="332"/>
    </location>
</feature>
<evidence type="ECO:0000256" key="5">
    <source>
        <dbReference type="ARBA" id="ARBA00022989"/>
    </source>
</evidence>
<accession>A0A7G6E3S3</accession>
<evidence type="ECO:0000256" key="1">
    <source>
        <dbReference type="ARBA" id="ARBA00004651"/>
    </source>
</evidence>
<dbReference type="PANTHER" id="PTHR30252:SF4">
    <property type="entry name" value="CARBON STARVATION"/>
    <property type="match status" value="1"/>
</dbReference>
<dbReference type="EMBL" id="CP045798">
    <property type="protein sequence ID" value="QNB46727.1"/>
    <property type="molecule type" value="Genomic_DNA"/>
</dbReference>
<protein>
    <submittedName>
        <fullName evidence="9">Carbon starvation protein A</fullName>
    </submittedName>
</protein>
<organism evidence="9 10">
    <name type="scientific">Thermanaerosceptrum fracticalcis</name>
    <dbReference type="NCBI Taxonomy" id="1712410"/>
    <lineage>
        <taxon>Bacteria</taxon>
        <taxon>Bacillati</taxon>
        <taxon>Bacillota</taxon>
        <taxon>Clostridia</taxon>
        <taxon>Eubacteriales</taxon>
        <taxon>Peptococcaceae</taxon>
        <taxon>Thermanaerosceptrum</taxon>
    </lineage>
</organism>
<keyword evidence="5 7" id="KW-1133">Transmembrane helix</keyword>
<name>A0A7G6E3S3_THEFR</name>
<evidence type="ECO:0000259" key="8">
    <source>
        <dbReference type="Pfam" id="PF02554"/>
    </source>
</evidence>
<feature type="transmembrane region" description="Helical" evidence="7">
    <location>
        <begin position="227"/>
        <end position="245"/>
    </location>
</feature>
<feature type="transmembrane region" description="Helical" evidence="7">
    <location>
        <begin position="265"/>
        <end position="289"/>
    </location>
</feature>
<dbReference type="InterPro" id="IPR003706">
    <property type="entry name" value="CstA_N"/>
</dbReference>
<feature type="transmembrane region" description="Helical" evidence="7">
    <location>
        <begin position="442"/>
        <end position="461"/>
    </location>
</feature>
<dbReference type="RefSeq" id="WP_034420094.1">
    <property type="nucleotide sequence ID" value="NZ_CP045798.1"/>
</dbReference>
<evidence type="ECO:0000256" key="3">
    <source>
        <dbReference type="ARBA" id="ARBA00022475"/>
    </source>
</evidence>
<comment type="subcellular location">
    <subcellularLocation>
        <location evidence="1">Cell membrane</location>
        <topology evidence="1">Multi-pass membrane protein</topology>
    </subcellularLocation>
</comment>
<feature type="transmembrane region" description="Helical" evidence="7">
    <location>
        <begin position="411"/>
        <end position="430"/>
    </location>
</feature>
<evidence type="ECO:0000256" key="6">
    <source>
        <dbReference type="ARBA" id="ARBA00023136"/>
    </source>
</evidence>
<evidence type="ECO:0000256" key="4">
    <source>
        <dbReference type="ARBA" id="ARBA00022692"/>
    </source>
</evidence>
<feature type="domain" description="CstA N-terminal" evidence="8">
    <location>
        <begin position="158"/>
        <end position="278"/>
    </location>
</feature>
<dbReference type="GO" id="GO:0009267">
    <property type="term" value="P:cellular response to starvation"/>
    <property type="evidence" value="ECO:0007669"/>
    <property type="project" value="InterPro"/>
</dbReference>
<feature type="transmembrane region" description="Helical" evidence="7">
    <location>
        <begin position="125"/>
        <end position="145"/>
    </location>
</feature>
<dbReference type="AlphaFoldDB" id="A0A7G6E3S3"/>
<dbReference type="OrthoDB" id="9761224at2"/>
<gene>
    <name evidence="9" type="ORF">BR63_10665</name>
</gene>
<keyword evidence="3" id="KW-1003">Cell membrane</keyword>
<evidence type="ECO:0000256" key="2">
    <source>
        <dbReference type="ARBA" id="ARBA00007755"/>
    </source>
</evidence>
<keyword evidence="10" id="KW-1185">Reference proteome</keyword>
<feature type="transmembrane region" description="Helical" evidence="7">
    <location>
        <begin position="384"/>
        <end position="404"/>
    </location>
</feature>
<feature type="transmembrane region" description="Helical" evidence="7">
    <location>
        <begin position="360"/>
        <end position="378"/>
    </location>
</feature>
<sequence>MVTFLASILLLIGGYFVYGKIVEKAFGVDETRPTPATSMADGVDYVPMGWKKIFLIQFLNIAGLGPIYGAISGALWGPAAFLWIVFGAIFAGAVHDFFSGMLSVRHNGASISEIVGIYLGDTAKQIMRVFSIILLILVGTVFMLGPAKLLASLTPDILTTNVWLAIIFVYYFLATILPIDKLIGRFYPIFGAALIFMAVGISVGLIFKGYTLPELTLANLHPKGLPIWPLLFITIACGAISGFHATQSPMMARCLQNEKQGRKVFYGAMIAEGIIALIWAAGAIAFFHGTDGLAAALAKGGPGAVVHTISTSVLGVFGGVLAMLGVIACPITSGDTAFRSARLTIADSFNLKQGKPLARLQLAVPLFIVAFLLTRINFDIVWRYFAWSNQTLAMIVLWTAAVYLKSIAKNHWIATVPATFMTAVTVTYIFQAPEGFGLPTTVSYPIGLIAAAVALGCFLLIKGKTRRNEKLKPALTK</sequence>
<dbReference type="Pfam" id="PF02554">
    <property type="entry name" value="CstA"/>
    <property type="match status" value="2"/>
</dbReference>
<proteinExistence type="inferred from homology"/>